<dbReference type="RefSeq" id="WP_115593365.1">
    <property type="nucleotide sequence ID" value="NZ_QRHA01000007.1"/>
</dbReference>
<dbReference type="InterPro" id="IPR001029">
    <property type="entry name" value="Flagellin_N"/>
</dbReference>
<dbReference type="PANTHER" id="PTHR42792">
    <property type="entry name" value="FLAGELLIN"/>
    <property type="match status" value="1"/>
</dbReference>
<evidence type="ECO:0000256" key="2">
    <source>
        <dbReference type="ARBA" id="ARBA00004613"/>
    </source>
</evidence>
<feature type="domain" description="Flagellin N-terminal" evidence="6">
    <location>
        <begin position="3"/>
        <end position="139"/>
    </location>
</feature>
<dbReference type="EMBL" id="QRHA01000007">
    <property type="protein sequence ID" value="RDV25033.1"/>
    <property type="molecule type" value="Genomic_DNA"/>
</dbReference>
<dbReference type="PANTHER" id="PTHR42792:SF1">
    <property type="entry name" value="FLAGELLAR HOOK-ASSOCIATED PROTEIN 3"/>
    <property type="match status" value="1"/>
</dbReference>
<dbReference type="Proteomes" id="UP000256561">
    <property type="component" value="Unassembled WGS sequence"/>
</dbReference>
<keyword evidence="4" id="KW-0964">Secreted</keyword>
<dbReference type="InterPro" id="IPR013384">
    <property type="entry name" value="Flagell_FlgL"/>
</dbReference>
<evidence type="ECO:0000313" key="7">
    <source>
        <dbReference type="EMBL" id="RDV25033.1"/>
    </source>
</evidence>
<dbReference type="Pfam" id="PF00669">
    <property type="entry name" value="Flagellin_N"/>
    <property type="match status" value="1"/>
</dbReference>
<reference evidence="8" key="1">
    <citation type="submission" date="2018-08" db="EMBL/GenBank/DDBJ databases">
        <authorList>
            <person name="Zhang J."/>
            <person name="Du Z.-J."/>
        </authorList>
    </citation>
    <scope>NUCLEOTIDE SEQUENCE [LARGE SCALE GENOMIC DNA]</scope>
    <source>
        <strain evidence="8">KCTC 52655</strain>
    </source>
</reference>
<keyword evidence="5" id="KW-0975">Bacterial flagellum</keyword>
<keyword evidence="7" id="KW-0282">Flagellum</keyword>
<dbReference type="GO" id="GO:0005576">
    <property type="term" value="C:extracellular region"/>
    <property type="evidence" value="ECO:0007669"/>
    <property type="project" value="UniProtKB-SubCell"/>
</dbReference>
<protein>
    <submittedName>
        <fullName evidence="7">Flagellar hook-associated protein 3</fullName>
    </submittedName>
</protein>
<evidence type="ECO:0000313" key="8">
    <source>
        <dbReference type="Proteomes" id="UP000256561"/>
    </source>
</evidence>
<evidence type="ECO:0000256" key="4">
    <source>
        <dbReference type="ARBA" id="ARBA00022525"/>
    </source>
</evidence>
<dbReference type="NCBIfam" id="TIGR02550">
    <property type="entry name" value="flagell_flgL"/>
    <property type="match status" value="1"/>
</dbReference>
<evidence type="ECO:0000256" key="3">
    <source>
        <dbReference type="ARBA" id="ARBA00005709"/>
    </source>
</evidence>
<keyword evidence="8" id="KW-1185">Reference proteome</keyword>
<accession>A0A3D8M5K6</accession>
<proteinExistence type="inferred from homology"/>
<comment type="caution">
    <text evidence="7">The sequence shown here is derived from an EMBL/GenBank/DDBJ whole genome shotgun (WGS) entry which is preliminary data.</text>
</comment>
<comment type="similarity">
    <text evidence="3">Belongs to the bacterial flagellin family.</text>
</comment>
<dbReference type="SUPFAM" id="SSF64518">
    <property type="entry name" value="Phase 1 flagellin"/>
    <property type="match status" value="1"/>
</dbReference>
<keyword evidence="7" id="KW-0966">Cell projection</keyword>
<keyword evidence="7" id="KW-0969">Cilium</keyword>
<dbReference type="OrthoDB" id="9768249at2"/>
<dbReference type="InterPro" id="IPR001492">
    <property type="entry name" value="Flagellin"/>
</dbReference>
<dbReference type="GO" id="GO:0009424">
    <property type="term" value="C:bacterial-type flagellum hook"/>
    <property type="evidence" value="ECO:0007669"/>
    <property type="project" value="InterPro"/>
</dbReference>
<dbReference type="Gene3D" id="1.20.1330.10">
    <property type="entry name" value="f41 fragment of flagellin, N-terminal domain"/>
    <property type="match status" value="2"/>
</dbReference>
<evidence type="ECO:0000256" key="1">
    <source>
        <dbReference type="ARBA" id="ARBA00004365"/>
    </source>
</evidence>
<organism evidence="7 8">
    <name type="scientific">Alteromonas aestuariivivens</name>
    <dbReference type="NCBI Taxonomy" id="1938339"/>
    <lineage>
        <taxon>Bacteria</taxon>
        <taxon>Pseudomonadati</taxon>
        <taxon>Pseudomonadota</taxon>
        <taxon>Gammaproteobacteria</taxon>
        <taxon>Alteromonadales</taxon>
        <taxon>Alteromonadaceae</taxon>
        <taxon>Alteromonas/Salinimonas group</taxon>
        <taxon>Alteromonas</taxon>
    </lineage>
</organism>
<gene>
    <name evidence="7" type="primary">flgL</name>
    <name evidence="7" type="ORF">DXV75_10400</name>
</gene>
<sequence length="407" mass="43659">MRVTTNQIYDQNIRAIMDNQKGMSDTQLALSTGKKLNKPSDDPVGAAQVIRLTEELDKITQYQRNNNMLTNALEQQETVLANITNSVNKARTLVVQAGSGVLSPSDRNALAVEIEQIRDEVLDLMNTKDSDGNFIFAGFQSQSQAFSFNPAATGNAITFVGDSGSNQLQLSDSVTLKGTSSGQQVFEDVFARFNFSITGSTGATVGSASISAQGTFDTFHKNNYDGLTSANNDFQITILGTGQAQLTNVGTGAVVDTVDFTSGQPFTMQGMTFTINGTAGDSVDFSLDTPEKQNIAQTLHEIFLALSDENISQADYQSALDDALVGMDNALQKNSLERSSIGSRLNAAESIYETNLDLEIAAKDARSAIEDTDYAEASAQFARQEAALSAALATFPKISNLSLFNYL</sequence>
<evidence type="ECO:0000256" key="5">
    <source>
        <dbReference type="ARBA" id="ARBA00023143"/>
    </source>
</evidence>
<name>A0A3D8M5K6_9ALTE</name>
<dbReference type="GO" id="GO:0071973">
    <property type="term" value="P:bacterial-type flagellum-dependent cell motility"/>
    <property type="evidence" value="ECO:0007669"/>
    <property type="project" value="InterPro"/>
</dbReference>
<dbReference type="AlphaFoldDB" id="A0A3D8M5K6"/>
<evidence type="ECO:0000259" key="6">
    <source>
        <dbReference type="Pfam" id="PF00669"/>
    </source>
</evidence>
<comment type="subcellular location">
    <subcellularLocation>
        <location evidence="1">Bacterial flagellum</location>
    </subcellularLocation>
    <subcellularLocation>
        <location evidence="2">Secreted</location>
    </subcellularLocation>
</comment>
<dbReference type="GO" id="GO:0005198">
    <property type="term" value="F:structural molecule activity"/>
    <property type="evidence" value="ECO:0007669"/>
    <property type="project" value="InterPro"/>
</dbReference>